<dbReference type="STRING" id="211114.SAMN04489726_2982"/>
<keyword evidence="2" id="KW-1185">Reference proteome</keyword>
<evidence type="ECO:0000313" key="1">
    <source>
        <dbReference type="EMBL" id="SDM70358.1"/>
    </source>
</evidence>
<dbReference type="InterPro" id="IPR045428">
    <property type="entry name" value="EACC1"/>
</dbReference>
<sequence>MTISVRGTGTTDCLRSLRGWLVETGELRGPLHLGHRPCGASGPAGVVDVLVVATDTEGATSVLASAVLSWLRHRETGVDLSLATADGATVELRADRVRALDEDGVRAESARLARQLAPSVH</sequence>
<organism evidence="1 2">
    <name type="scientific">Allokutzneria albata</name>
    <name type="common">Kibdelosporangium albatum</name>
    <dbReference type="NCBI Taxonomy" id="211114"/>
    <lineage>
        <taxon>Bacteria</taxon>
        <taxon>Bacillati</taxon>
        <taxon>Actinomycetota</taxon>
        <taxon>Actinomycetes</taxon>
        <taxon>Pseudonocardiales</taxon>
        <taxon>Pseudonocardiaceae</taxon>
        <taxon>Allokutzneria</taxon>
    </lineage>
</organism>
<proteinExistence type="predicted"/>
<dbReference type="EMBL" id="LT629701">
    <property type="protein sequence ID" value="SDM70358.1"/>
    <property type="molecule type" value="Genomic_DNA"/>
</dbReference>
<reference evidence="1 2" key="1">
    <citation type="submission" date="2016-10" db="EMBL/GenBank/DDBJ databases">
        <authorList>
            <person name="de Groot N.N."/>
        </authorList>
    </citation>
    <scope>NUCLEOTIDE SEQUENCE [LARGE SCALE GENOMIC DNA]</scope>
    <source>
        <strain evidence="1 2">DSM 44149</strain>
    </source>
</reference>
<dbReference type="Pfam" id="PF19953">
    <property type="entry name" value="EACC1"/>
    <property type="match status" value="1"/>
</dbReference>
<name>A0A1G9VDL5_ALLAB</name>
<dbReference type="AlphaFoldDB" id="A0A1G9VDL5"/>
<protein>
    <submittedName>
        <fullName evidence="1">Uncharacterized protein</fullName>
    </submittedName>
</protein>
<accession>A0A1G9VDL5</accession>
<dbReference type="Proteomes" id="UP000183376">
    <property type="component" value="Chromosome I"/>
</dbReference>
<evidence type="ECO:0000313" key="2">
    <source>
        <dbReference type="Proteomes" id="UP000183376"/>
    </source>
</evidence>
<gene>
    <name evidence="1" type="ORF">SAMN04489726_2982</name>
</gene>